<accession>A0A1H7WV59</accession>
<sequence>IGIGTSIPDASAALEVASTNKGMLIPRVALMSSTDQTTISAPATGLMVYNTGASTLTYKGFVFWNGTEWRQIDNTTTLNPSITGLNCNSVSISPSTFTSGTPYTGILTVYYSGGNGGSYPAGTSFTQNGLTFTMDQGMLNKGNGYITYSVTGTPDFTSPTTITVPVSFLGFSCNATIGLNTSPFVIGEIRSSRIFVNGASFAVGGGSRNLMTGKALTNTTVTNRKAAYEETTSSQKTKFIYINGLRMDFLAYSSGQYVSPKLYNATASPITYSISSLSTGNSYVYGVTTNIAAGHYSYYIDGDDAFGMGANDSAEYVNAMLTFPNGEWYNCTWHATNDGTNYYFYMTAQRLN</sequence>
<evidence type="ECO:0000313" key="2">
    <source>
        <dbReference type="Proteomes" id="UP000199450"/>
    </source>
</evidence>
<name>A0A1H7WV59_9FLAO</name>
<keyword evidence="2" id="KW-1185">Reference proteome</keyword>
<evidence type="ECO:0000313" key="1">
    <source>
        <dbReference type="EMBL" id="SEM25341.1"/>
    </source>
</evidence>
<dbReference type="AlphaFoldDB" id="A0A1H7WV59"/>
<proteinExistence type="predicted"/>
<reference evidence="2" key="1">
    <citation type="submission" date="2016-10" db="EMBL/GenBank/DDBJ databases">
        <authorList>
            <person name="Varghese N."/>
            <person name="Submissions S."/>
        </authorList>
    </citation>
    <scope>NUCLEOTIDE SEQUENCE [LARGE SCALE GENOMIC DNA]</scope>
    <source>
        <strain evidence="2">DSM 17453</strain>
    </source>
</reference>
<protein>
    <submittedName>
        <fullName evidence="1">Uncharacterized protein</fullName>
    </submittedName>
</protein>
<dbReference type="EMBL" id="FOBV01000002">
    <property type="protein sequence ID" value="SEM25341.1"/>
    <property type="molecule type" value="Genomic_DNA"/>
</dbReference>
<dbReference type="STRING" id="295069.SAMN05421856_1021"/>
<organism evidence="1 2">
    <name type="scientific">Chryseobacterium taichungense</name>
    <dbReference type="NCBI Taxonomy" id="295069"/>
    <lineage>
        <taxon>Bacteria</taxon>
        <taxon>Pseudomonadati</taxon>
        <taxon>Bacteroidota</taxon>
        <taxon>Flavobacteriia</taxon>
        <taxon>Flavobacteriales</taxon>
        <taxon>Weeksellaceae</taxon>
        <taxon>Chryseobacterium group</taxon>
        <taxon>Chryseobacterium</taxon>
    </lineage>
</organism>
<feature type="non-terminal residue" evidence="1">
    <location>
        <position position="1"/>
    </location>
</feature>
<gene>
    <name evidence="1" type="ORF">SAMN05421856_1021</name>
</gene>
<dbReference type="Proteomes" id="UP000199450">
    <property type="component" value="Unassembled WGS sequence"/>
</dbReference>